<dbReference type="PROSITE" id="PS51257">
    <property type="entry name" value="PROKAR_LIPOPROTEIN"/>
    <property type="match status" value="1"/>
</dbReference>
<evidence type="ECO:0000313" key="3">
    <source>
        <dbReference type="Proteomes" id="UP000199315"/>
    </source>
</evidence>
<dbReference type="Gene3D" id="2.60.40.10">
    <property type="entry name" value="Immunoglobulins"/>
    <property type="match status" value="1"/>
</dbReference>
<dbReference type="AlphaFoldDB" id="A0A1D3TWQ4"/>
<proteinExistence type="predicted"/>
<organism evidence="2 3">
    <name type="scientific">Anaerobium acetethylicum</name>
    <dbReference type="NCBI Taxonomy" id="1619234"/>
    <lineage>
        <taxon>Bacteria</taxon>
        <taxon>Bacillati</taxon>
        <taxon>Bacillota</taxon>
        <taxon>Clostridia</taxon>
        <taxon>Lachnospirales</taxon>
        <taxon>Lachnospiraceae</taxon>
        <taxon>Anaerobium</taxon>
    </lineage>
</organism>
<keyword evidence="2" id="KW-0946">Virion</keyword>
<keyword evidence="3" id="KW-1185">Reference proteome</keyword>
<dbReference type="STRING" id="1619234.SAMN05421730_102440"/>
<dbReference type="RefSeq" id="WP_169823724.1">
    <property type="nucleotide sequence ID" value="NZ_FMKA01000024.1"/>
</dbReference>
<protein>
    <submittedName>
        <fullName evidence="2">Spore coat protein H</fullName>
    </submittedName>
</protein>
<evidence type="ECO:0000256" key="1">
    <source>
        <dbReference type="SAM" id="SignalP"/>
    </source>
</evidence>
<reference evidence="2 3" key="1">
    <citation type="submission" date="2016-09" db="EMBL/GenBank/DDBJ databases">
        <authorList>
            <person name="Capua I."/>
            <person name="De Benedictis P."/>
            <person name="Joannis T."/>
            <person name="Lombin L.H."/>
            <person name="Cattoli G."/>
        </authorList>
    </citation>
    <scope>NUCLEOTIDE SEQUENCE [LARGE SCALE GENOMIC DNA]</scope>
    <source>
        <strain evidence="2 3">GluBS11</strain>
    </source>
</reference>
<keyword evidence="1" id="KW-0732">Signal</keyword>
<dbReference type="Pfam" id="PF08757">
    <property type="entry name" value="CotH"/>
    <property type="match status" value="1"/>
</dbReference>
<dbReference type="PANTHER" id="PTHR40050:SF1">
    <property type="entry name" value="INNER SPORE COAT PROTEIN H"/>
    <property type="match status" value="1"/>
</dbReference>
<dbReference type="Proteomes" id="UP000199315">
    <property type="component" value="Unassembled WGS sequence"/>
</dbReference>
<feature type="signal peptide" evidence="1">
    <location>
        <begin position="1"/>
        <end position="26"/>
    </location>
</feature>
<keyword evidence="2" id="KW-0167">Capsid protein</keyword>
<accession>A0A1D3TWQ4</accession>
<dbReference type="PANTHER" id="PTHR40050">
    <property type="entry name" value="INNER SPORE COAT PROTEIN H"/>
    <property type="match status" value="1"/>
</dbReference>
<dbReference type="InterPro" id="IPR013783">
    <property type="entry name" value="Ig-like_fold"/>
</dbReference>
<name>A0A1D3TWQ4_9FIRM</name>
<dbReference type="InterPro" id="IPR014867">
    <property type="entry name" value="Spore_coat_CotH_CotH2/3/7"/>
</dbReference>
<dbReference type="EMBL" id="FMKA01000024">
    <property type="protein sequence ID" value="SCP98702.1"/>
    <property type="molecule type" value="Genomic_DNA"/>
</dbReference>
<feature type="chain" id="PRO_5008921850" evidence="1">
    <location>
        <begin position="27"/>
        <end position="590"/>
    </location>
</feature>
<evidence type="ECO:0000313" key="2">
    <source>
        <dbReference type="EMBL" id="SCP98702.1"/>
    </source>
</evidence>
<gene>
    <name evidence="2" type="ORF">SAMN05421730_102440</name>
</gene>
<sequence length="590" mass="67713">MWKNKGCSLLLCVLSCAAVLSGCSFVMDDSSDEKAQIQSNGSDYVKKESSAGTAIKDNDMLYVNDEDTSVVTMYLTVRQGNAAENTNHTWEELNGHSVYYYEDLGIERYQVEGILQAGNENGPVAGELGYGAMIPNAIVSIRGQSSSAAAVKSYKIEIKDGKGAWREQQTINLNKHVYDGVGFRNKLCYDLMEELPGMISLRTQFVHLYVKDETAGADTGFVDYGLYTQVEQPNKTFLENHGLDRFGHLYKLNVFEFYRYEDLIKLKSDAGYDEAAFNEILESKGNDDHSKLIEMLEDVNNYAKPVEEVFGKWFDEENFFSWMAFHILVGNTDTQSRNTLMYSPTNLDKWYFISWDNDGALKLTQEKLDNAAVENGWQYGVSNYWGNILIQRVLKSDDYRQKLEDKIEEYRGLLAEEKLAEMITGYSTLVREYKNQLPDKMTSRLTDQEYLQVCEGMPKEIEENYQLYKESLESPMPFYIGAPTLQDGGFLYSWDNAYDFDDEMITYTFELAKDYTFENPVIRQEGIAVPGYQTDRLEPGQYFIRITAENESGYRQHAFDYYRTDEGVEYGIKCFYVLEDGSIEGDTYEK</sequence>